<dbReference type="Proteomes" id="UP001359559">
    <property type="component" value="Unassembled WGS sequence"/>
</dbReference>
<dbReference type="AlphaFoldDB" id="A0AAN9K8G4"/>
<evidence type="ECO:0000313" key="2">
    <source>
        <dbReference type="Proteomes" id="UP001359559"/>
    </source>
</evidence>
<accession>A0AAN9K8G4</accession>
<proteinExistence type="predicted"/>
<evidence type="ECO:0000313" key="1">
    <source>
        <dbReference type="EMBL" id="KAK7311482.1"/>
    </source>
</evidence>
<sequence length="105" mass="11651">MALSRRPARFKRPAFMPTKEISPETMKSLRVGCDYEQAAAARVYVTEQDPEDKSLEVNTAAAAENVTKEEDFDRPVELLAGVASGIETEVEKKEPAVEQKIIKTP</sequence>
<comment type="caution">
    <text evidence="1">The sequence shown here is derived from an EMBL/GenBank/DDBJ whole genome shotgun (WGS) entry which is preliminary data.</text>
</comment>
<name>A0AAN9K8G4_CLITE</name>
<protein>
    <submittedName>
        <fullName evidence="1">Uncharacterized protein</fullName>
    </submittedName>
</protein>
<gene>
    <name evidence="1" type="ORF">RJT34_09658</name>
</gene>
<reference evidence="1 2" key="1">
    <citation type="submission" date="2024-01" db="EMBL/GenBank/DDBJ databases">
        <title>The genomes of 5 underutilized Papilionoideae crops provide insights into root nodulation and disease resistance.</title>
        <authorList>
            <person name="Yuan L."/>
        </authorList>
    </citation>
    <scope>NUCLEOTIDE SEQUENCE [LARGE SCALE GENOMIC DNA]</scope>
    <source>
        <strain evidence="1">LY-2023</strain>
        <tissue evidence="1">Leaf</tissue>
    </source>
</reference>
<organism evidence="1 2">
    <name type="scientific">Clitoria ternatea</name>
    <name type="common">Butterfly pea</name>
    <dbReference type="NCBI Taxonomy" id="43366"/>
    <lineage>
        <taxon>Eukaryota</taxon>
        <taxon>Viridiplantae</taxon>
        <taxon>Streptophyta</taxon>
        <taxon>Embryophyta</taxon>
        <taxon>Tracheophyta</taxon>
        <taxon>Spermatophyta</taxon>
        <taxon>Magnoliopsida</taxon>
        <taxon>eudicotyledons</taxon>
        <taxon>Gunneridae</taxon>
        <taxon>Pentapetalae</taxon>
        <taxon>rosids</taxon>
        <taxon>fabids</taxon>
        <taxon>Fabales</taxon>
        <taxon>Fabaceae</taxon>
        <taxon>Papilionoideae</taxon>
        <taxon>50 kb inversion clade</taxon>
        <taxon>NPAAA clade</taxon>
        <taxon>indigoferoid/millettioid clade</taxon>
        <taxon>Phaseoleae</taxon>
        <taxon>Clitoria</taxon>
    </lineage>
</organism>
<dbReference type="EMBL" id="JAYKXN010000002">
    <property type="protein sequence ID" value="KAK7311482.1"/>
    <property type="molecule type" value="Genomic_DNA"/>
</dbReference>
<keyword evidence="2" id="KW-1185">Reference proteome</keyword>